<dbReference type="PANTHER" id="PTHR45036:SF1">
    <property type="entry name" value="METHYLTRANSFERASE LIKE 7A"/>
    <property type="match status" value="1"/>
</dbReference>
<comment type="caution">
    <text evidence="2">The sequence shown here is derived from an EMBL/GenBank/DDBJ whole genome shotgun (WGS) entry which is preliminary data.</text>
</comment>
<dbReference type="Gene3D" id="3.40.50.150">
    <property type="entry name" value="Vaccinia Virus protein VP39"/>
    <property type="match status" value="1"/>
</dbReference>
<dbReference type="InterPro" id="IPR029063">
    <property type="entry name" value="SAM-dependent_MTases_sf"/>
</dbReference>
<keyword evidence="2" id="KW-0808">Transferase</keyword>
<dbReference type="Pfam" id="PF08241">
    <property type="entry name" value="Methyltransf_11"/>
    <property type="match status" value="1"/>
</dbReference>
<protein>
    <submittedName>
        <fullName evidence="2">Class I SAM-dependent methyltransferase</fullName>
        <ecNumber evidence="2">2.1.1.-</ecNumber>
    </submittedName>
</protein>
<accession>A0ABW5PNN6</accession>
<reference evidence="3" key="1">
    <citation type="journal article" date="2019" name="Int. J. Syst. Evol. Microbiol.">
        <title>The Global Catalogue of Microorganisms (GCM) 10K type strain sequencing project: providing services to taxonomists for standard genome sequencing and annotation.</title>
        <authorList>
            <consortium name="The Broad Institute Genomics Platform"/>
            <consortium name="The Broad Institute Genome Sequencing Center for Infectious Disease"/>
            <person name="Wu L."/>
            <person name="Ma J."/>
        </authorList>
    </citation>
    <scope>NUCLEOTIDE SEQUENCE [LARGE SCALE GENOMIC DNA]</scope>
    <source>
        <strain evidence="3">TISTR 2241</strain>
    </source>
</reference>
<dbReference type="InterPro" id="IPR013216">
    <property type="entry name" value="Methyltransf_11"/>
</dbReference>
<dbReference type="InterPro" id="IPR052356">
    <property type="entry name" value="Thiol_S-MT"/>
</dbReference>
<evidence type="ECO:0000313" key="3">
    <source>
        <dbReference type="Proteomes" id="UP001597458"/>
    </source>
</evidence>
<evidence type="ECO:0000313" key="2">
    <source>
        <dbReference type="EMBL" id="MFD2616468.1"/>
    </source>
</evidence>
<dbReference type="PANTHER" id="PTHR45036">
    <property type="entry name" value="METHYLTRANSFERASE LIKE 7B"/>
    <property type="match status" value="1"/>
</dbReference>
<name>A0ABW5PNN6_9BACI</name>
<dbReference type="GO" id="GO:0008168">
    <property type="term" value="F:methyltransferase activity"/>
    <property type="evidence" value="ECO:0007669"/>
    <property type="project" value="UniProtKB-KW"/>
</dbReference>
<dbReference type="RefSeq" id="WP_141189887.1">
    <property type="nucleotide sequence ID" value="NZ_JBHUMR010000007.1"/>
</dbReference>
<dbReference type="CDD" id="cd02440">
    <property type="entry name" value="AdoMet_MTases"/>
    <property type="match status" value="1"/>
</dbReference>
<feature type="domain" description="Methyltransferase type 11" evidence="1">
    <location>
        <begin position="47"/>
        <end position="137"/>
    </location>
</feature>
<dbReference type="Proteomes" id="UP001597458">
    <property type="component" value="Unassembled WGS sequence"/>
</dbReference>
<dbReference type="SUPFAM" id="SSF53335">
    <property type="entry name" value="S-adenosyl-L-methionine-dependent methyltransferases"/>
    <property type="match status" value="1"/>
</dbReference>
<sequence length="203" mass="23252">MKNATNQIKYKLLSVIYDKIMRNRWFHRARKKAFSKIEYQEGQKVLLVGVGTGLDIPLLPENIAITGIDLSLNMLAKAKQKGRNHTVFLKQMNAEQLEFNDHSFDIVVLNLILSVVENPKQALAESIRVVKKDGVILVFDKFLNEDSSPKLSRKFVNRVTSFLGTDINRKFSDIQTNLPLHTISDERSILKGNYRIILLQQTN</sequence>
<dbReference type="EMBL" id="JBHUMR010000007">
    <property type="protein sequence ID" value="MFD2616468.1"/>
    <property type="molecule type" value="Genomic_DNA"/>
</dbReference>
<gene>
    <name evidence="2" type="ORF">ACFSTF_03945</name>
</gene>
<proteinExistence type="predicted"/>
<dbReference type="GO" id="GO:0032259">
    <property type="term" value="P:methylation"/>
    <property type="evidence" value="ECO:0007669"/>
    <property type="project" value="UniProtKB-KW"/>
</dbReference>
<evidence type="ECO:0000259" key="1">
    <source>
        <dbReference type="Pfam" id="PF08241"/>
    </source>
</evidence>
<dbReference type="EC" id="2.1.1.-" evidence="2"/>
<organism evidence="2 3">
    <name type="scientific">Terrilactibacillus laevilacticus</name>
    <dbReference type="NCBI Taxonomy" id="1380157"/>
    <lineage>
        <taxon>Bacteria</taxon>
        <taxon>Bacillati</taxon>
        <taxon>Bacillota</taxon>
        <taxon>Bacilli</taxon>
        <taxon>Bacillales</taxon>
        <taxon>Bacillaceae</taxon>
        <taxon>Terrilactibacillus</taxon>
    </lineage>
</organism>
<keyword evidence="3" id="KW-1185">Reference proteome</keyword>
<keyword evidence="2" id="KW-0489">Methyltransferase</keyword>